<dbReference type="GO" id="GO:0031460">
    <property type="term" value="P:glycine betaine transport"/>
    <property type="evidence" value="ECO:0007669"/>
    <property type="project" value="TreeGrafter"/>
</dbReference>
<dbReference type="RefSeq" id="WP_104527524.1">
    <property type="nucleotide sequence ID" value="NZ_POQT01000006.1"/>
</dbReference>
<dbReference type="GO" id="GO:0015226">
    <property type="term" value="F:carnitine transmembrane transporter activity"/>
    <property type="evidence" value="ECO:0007669"/>
    <property type="project" value="TreeGrafter"/>
</dbReference>
<evidence type="ECO:0000256" key="2">
    <source>
        <dbReference type="ARBA" id="ARBA00022448"/>
    </source>
</evidence>
<proteinExistence type="predicted"/>
<dbReference type="PROSITE" id="PS51257">
    <property type="entry name" value="PROKAR_LIPOPROTEIN"/>
    <property type="match status" value="1"/>
</dbReference>
<accession>A0A4Q7Y492</accession>
<evidence type="ECO:0000256" key="4">
    <source>
        <dbReference type="ARBA" id="ARBA00023136"/>
    </source>
</evidence>
<evidence type="ECO:0000256" key="1">
    <source>
        <dbReference type="ARBA" id="ARBA00004236"/>
    </source>
</evidence>
<evidence type="ECO:0000313" key="7">
    <source>
        <dbReference type="EMBL" id="RZU31737.1"/>
    </source>
</evidence>
<feature type="chain" id="PRO_5020469374" evidence="5">
    <location>
        <begin position="22"/>
        <end position="303"/>
    </location>
</feature>
<reference evidence="7 8" key="1">
    <citation type="submission" date="2019-02" db="EMBL/GenBank/DDBJ databases">
        <title>Sequencing the genomes of 1000 actinobacteria strains.</title>
        <authorList>
            <person name="Klenk H.-P."/>
        </authorList>
    </citation>
    <scope>NUCLEOTIDE SEQUENCE [LARGE SCALE GENOMIC DNA]</scope>
    <source>
        <strain evidence="7 8">DSM 44509</strain>
    </source>
</reference>
<dbReference type="PANTHER" id="PTHR47737:SF1">
    <property type="entry name" value="GLYCINE BETAINE_PROLINE BETAINE TRANSPORT SYSTEM PERMEASE PROTEIN PROW"/>
    <property type="match status" value="1"/>
</dbReference>
<evidence type="ECO:0000256" key="5">
    <source>
        <dbReference type="SAM" id="SignalP"/>
    </source>
</evidence>
<evidence type="ECO:0000259" key="6">
    <source>
        <dbReference type="Pfam" id="PF04069"/>
    </source>
</evidence>
<keyword evidence="4" id="KW-0472">Membrane</keyword>
<keyword evidence="2" id="KW-0813">Transport</keyword>
<dbReference type="EMBL" id="SHKV01000001">
    <property type="protein sequence ID" value="RZU31737.1"/>
    <property type="molecule type" value="Genomic_DNA"/>
</dbReference>
<dbReference type="CDD" id="cd13639">
    <property type="entry name" value="PBP2_OpuAC_like"/>
    <property type="match status" value="1"/>
</dbReference>
<evidence type="ECO:0000313" key="8">
    <source>
        <dbReference type="Proteomes" id="UP000292507"/>
    </source>
</evidence>
<dbReference type="Gene3D" id="3.40.190.100">
    <property type="entry name" value="Glycine betaine-binding periplasmic protein, domain 2"/>
    <property type="match status" value="1"/>
</dbReference>
<dbReference type="GO" id="GO:0043190">
    <property type="term" value="C:ATP-binding cassette (ABC) transporter complex"/>
    <property type="evidence" value="ECO:0007669"/>
    <property type="project" value="InterPro"/>
</dbReference>
<keyword evidence="3" id="KW-1003">Cell membrane</keyword>
<dbReference type="GO" id="GO:0005275">
    <property type="term" value="F:amine transmembrane transporter activity"/>
    <property type="evidence" value="ECO:0007669"/>
    <property type="project" value="TreeGrafter"/>
</dbReference>
<evidence type="ECO:0000256" key="3">
    <source>
        <dbReference type="ARBA" id="ARBA00022475"/>
    </source>
</evidence>
<dbReference type="GO" id="GO:0015871">
    <property type="term" value="P:choline transport"/>
    <property type="evidence" value="ECO:0007669"/>
    <property type="project" value="TreeGrafter"/>
</dbReference>
<protein>
    <submittedName>
        <fullName evidence="7">Glycine betaine/proline transport system substrate-binding protein</fullName>
    </submittedName>
</protein>
<dbReference type="Gene3D" id="3.40.190.10">
    <property type="entry name" value="Periplasmic binding protein-like II"/>
    <property type="match status" value="1"/>
</dbReference>
<comment type="caution">
    <text evidence="7">The sequence shown here is derived from an EMBL/GenBank/DDBJ whole genome shotgun (WGS) entry which is preliminary data.</text>
</comment>
<organism evidence="7 8">
    <name type="scientific">Blastococcus saxobsidens</name>
    <dbReference type="NCBI Taxonomy" id="138336"/>
    <lineage>
        <taxon>Bacteria</taxon>
        <taxon>Bacillati</taxon>
        <taxon>Actinomycetota</taxon>
        <taxon>Actinomycetes</taxon>
        <taxon>Geodermatophilales</taxon>
        <taxon>Geodermatophilaceae</taxon>
        <taxon>Blastococcus</taxon>
    </lineage>
</organism>
<feature type="domain" description="ABC-type glycine betaine transport system substrate-binding" evidence="6">
    <location>
        <begin position="42"/>
        <end position="292"/>
    </location>
</feature>
<name>A0A4Q7Y492_9ACTN</name>
<gene>
    <name evidence="7" type="ORF">BKA19_1415</name>
</gene>
<dbReference type="PANTHER" id="PTHR47737">
    <property type="entry name" value="GLYCINE BETAINE/PROLINE BETAINE TRANSPORT SYSTEM PERMEASE PROTEIN PROW"/>
    <property type="match status" value="1"/>
</dbReference>
<dbReference type="InterPro" id="IPR007210">
    <property type="entry name" value="ABC_Gly_betaine_transp_sub-bd"/>
</dbReference>
<dbReference type="OrthoDB" id="9787902at2"/>
<keyword evidence="5" id="KW-0732">Signal</keyword>
<dbReference type="SUPFAM" id="SSF53850">
    <property type="entry name" value="Periplasmic binding protein-like II"/>
    <property type="match status" value="1"/>
</dbReference>
<comment type="subcellular location">
    <subcellularLocation>
        <location evidence="1">Cell membrane</location>
    </subcellularLocation>
</comment>
<sequence length="303" mass="32151">MRTHALRLAAGLAALSLTATACGGDEGTDATASGEGGSSCDSVTLGFIPSWTDGLSTAYLWQNVLEDRGLEVEFEEISEAAVLYAGLAEGDVDVYPSAWSEVTHAEYMEEYGDRLQDLGAWYEGAVLTFAVPEYTEIESIADLADNAETFDGRIVGIEPGAGLTAVTKDSVVPAYDLDDAGYELVESSTTAMLAELQSAVDAQEDIVVTLWHPFWAYGEFPLKDLADPEGALGDSEALHLLARDGFAADCGDVAEVMGGLQLSDEQYASLENTVVNEYGEGEYAEGVEAWLEANPEVADTLKG</sequence>
<keyword evidence="8" id="KW-1185">Reference proteome</keyword>
<dbReference type="Proteomes" id="UP000292507">
    <property type="component" value="Unassembled WGS sequence"/>
</dbReference>
<dbReference type="Pfam" id="PF04069">
    <property type="entry name" value="OpuAC"/>
    <property type="match status" value="1"/>
</dbReference>
<feature type="signal peptide" evidence="5">
    <location>
        <begin position="1"/>
        <end position="21"/>
    </location>
</feature>
<dbReference type="AlphaFoldDB" id="A0A4Q7Y492"/>